<dbReference type="PATRIC" id="fig|745776.4.peg.2348"/>
<evidence type="ECO:0000313" key="2">
    <source>
        <dbReference type="Proteomes" id="UP000007575"/>
    </source>
</evidence>
<dbReference type="OrthoDB" id="69985at2"/>
<dbReference type="AlphaFoldDB" id="H8GZH7"/>
<proteinExistence type="predicted"/>
<sequence length="132" mass="14127">MPDLPFQTGEDLERLLCRVFLAAGDQSPVQRRLAVTFLIHAPEACVRVDGRDGQTAHLSRSDEARGTPSDLVFELDSGEAAHAFWRGGLSPVEAVRSGRLRLRGPLLQALGLAPGLGKVQAAYREATGAPAQ</sequence>
<dbReference type="EMBL" id="CP002191">
    <property type="protein sequence ID" value="AFD26215.1"/>
    <property type="molecule type" value="Genomic_DNA"/>
</dbReference>
<reference evidence="1 2" key="1">
    <citation type="journal article" date="2012" name="PLoS ONE">
        <title>Genome sequence and transcriptome analysis of the radioresistant bacterium Deinococcus gobiensis: insights into the extreme environmental adaptations.</title>
        <authorList>
            <person name="Yuan M."/>
            <person name="Chen M."/>
            <person name="Zhang W."/>
            <person name="Lu W."/>
            <person name="Wang J."/>
            <person name="Yang M."/>
            <person name="Zhao P."/>
            <person name="Tang R."/>
            <person name="Li X."/>
            <person name="Hao Y."/>
            <person name="Zhou Z."/>
            <person name="Zhan Y."/>
            <person name="Yu H."/>
            <person name="Teng C."/>
            <person name="Yan Y."/>
            <person name="Ping S."/>
            <person name="Wang Y."/>
            <person name="Lin M."/>
        </authorList>
    </citation>
    <scope>NUCLEOTIDE SEQUENCE [LARGE SCALE GENOMIC DNA]</scope>
    <source>
        <strain evidence="1 2">I-0</strain>
    </source>
</reference>
<dbReference type="STRING" id="745776.DGo_CA2288"/>
<evidence type="ECO:0008006" key="3">
    <source>
        <dbReference type="Google" id="ProtNLM"/>
    </source>
</evidence>
<organism evidence="1 2">
    <name type="scientific">Deinococcus gobiensis (strain DSM 21396 / JCM 16679 / CGMCC 1.7299 / I-0)</name>
    <dbReference type="NCBI Taxonomy" id="745776"/>
    <lineage>
        <taxon>Bacteria</taxon>
        <taxon>Thermotogati</taxon>
        <taxon>Deinococcota</taxon>
        <taxon>Deinococci</taxon>
        <taxon>Deinococcales</taxon>
        <taxon>Deinococcaceae</taxon>
        <taxon>Deinococcus</taxon>
    </lineage>
</organism>
<keyword evidence="2" id="KW-1185">Reference proteome</keyword>
<dbReference type="KEGG" id="dgo:DGo_CA2288"/>
<name>H8GZH7_DEIGI</name>
<dbReference type="Proteomes" id="UP000007575">
    <property type="component" value="Chromosome"/>
</dbReference>
<dbReference type="RefSeq" id="WP_014685698.1">
    <property type="nucleotide sequence ID" value="NC_017790.1"/>
</dbReference>
<protein>
    <recommendedName>
        <fullName evidence="3">SCP2 domain-containing protein</fullName>
    </recommendedName>
</protein>
<accession>H8GZH7</accession>
<dbReference type="HOGENOM" id="CLU_1831886_0_0_0"/>
<gene>
    <name evidence="1" type="ordered locus">DGo_CA2288</name>
</gene>
<evidence type="ECO:0000313" key="1">
    <source>
        <dbReference type="EMBL" id="AFD26215.1"/>
    </source>
</evidence>